<sequence length="172" mass="18508">MHVMVVFESMFGNTEQVARAVAEGLAAFASVEVANVDEARGYEDADLLVVGGPTHAHGMSRAGTRSEAARETDGAVRSHTGLRDWIGALDHAPERMPLAAFDTRLAKPRWLTGSAAVSAERRLRALGFVPAVPPESFLVETDGPRTVLRDGERERARSWGAALGRRFATSVL</sequence>
<accession>A0ACD5BDN2</accession>
<evidence type="ECO:0000313" key="1">
    <source>
        <dbReference type="EMBL" id="WYW17554.1"/>
    </source>
</evidence>
<keyword evidence="2" id="KW-1185">Reference proteome</keyword>
<evidence type="ECO:0000313" key="2">
    <source>
        <dbReference type="Proteomes" id="UP001456344"/>
    </source>
</evidence>
<dbReference type="Proteomes" id="UP001456344">
    <property type="component" value="Chromosome"/>
</dbReference>
<protein>
    <submittedName>
        <fullName evidence="1">Flavodoxin domain-containing protein</fullName>
    </submittedName>
</protein>
<proteinExistence type="predicted"/>
<name>A0ACD5BDN2_9PSEU</name>
<organism evidence="1 2">
    <name type="scientific">Amycolatopsis coloradensis</name>
    <dbReference type="NCBI Taxonomy" id="76021"/>
    <lineage>
        <taxon>Bacteria</taxon>
        <taxon>Bacillati</taxon>
        <taxon>Actinomycetota</taxon>
        <taxon>Actinomycetes</taxon>
        <taxon>Pseudonocardiales</taxon>
        <taxon>Pseudonocardiaceae</taxon>
        <taxon>Amycolatopsis</taxon>
    </lineage>
</organism>
<reference evidence="1" key="1">
    <citation type="submission" date="2023-10" db="EMBL/GenBank/DDBJ databases">
        <title>Whole genome sequencing of actinobacterial strain Amycolatopsis sp. (BCA-696) identifies the underlying plant growth-promoting genes.</title>
        <authorList>
            <person name="Gandham P."/>
            <person name="Vadla N."/>
            <person name="Saji A."/>
            <person name="Srinivas V."/>
            <person name="Ruperao P."/>
            <person name="Selvanayagam S."/>
            <person name="Saxena R.K."/>
            <person name="Rathore A."/>
            <person name="Gopalakrishnan S."/>
            <person name="Thakur V."/>
        </authorList>
    </citation>
    <scope>NUCLEOTIDE SEQUENCE</scope>
    <source>
        <strain evidence="1">BCA-696</strain>
    </source>
</reference>
<gene>
    <name evidence="1" type="ORF">LCL61_18555</name>
</gene>
<dbReference type="EMBL" id="CP150484">
    <property type="protein sequence ID" value="WYW17554.1"/>
    <property type="molecule type" value="Genomic_DNA"/>
</dbReference>